<feature type="region of interest" description="Disordered" evidence="1">
    <location>
        <begin position="168"/>
        <end position="191"/>
    </location>
</feature>
<dbReference type="InterPro" id="IPR036182">
    <property type="entry name" value="PCuAC_sf"/>
</dbReference>
<accession>A0A6J6RQT1</accession>
<organism evidence="2">
    <name type="scientific">freshwater metagenome</name>
    <dbReference type="NCBI Taxonomy" id="449393"/>
    <lineage>
        <taxon>unclassified sequences</taxon>
        <taxon>metagenomes</taxon>
        <taxon>ecological metagenomes</taxon>
    </lineage>
</organism>
<proteinExistence type="predicted"/>
<reference evidence="2" key="1">
    <citation type="submission" date="2020-05" db="EMBL/GenBank/DDBJ databases">
        <authorList>
            <person name="Chiriac C."/>
            <person name="Salcher M."/>
            <person name="Ghai R."/>
            <person name="Kavagutti S V."/>
        </authorList>
    </citation>
    <scope>NUCLEOTIDE SEQUENCE</scope>
</reference>
<evidence type="ECO:0000313" key="2">
    <source>
        <dbReference type="EMBL" id="CAB4724766.1"/>
    </source>
</evidence>
<dbReference type="EMBL" id="CAEZXR010000312">
    <property type="protein sequence ID" value="CAB4724766.1"/>
    <property type="molecule type" value="Genomic_DNA"/>
</dbReference>
<dbReference type="SUPFAM" id="SSF110087">
    <property type="entry name" value="DR1885-like metal-binding protein"/>
    <property type="match status" value="1"/>
</dbReference>
<dbReference type="AlphaFoldDB" id="A0A6J6RQT1"/>
<name>A0A6J6RQT1_9ZZZZ</name>
<gene>
    <name evidence="2" type="ORF">UFOPK2579_02222</name>
</gene>
<dbReference type="PROSITE" id="PS51257">
    <property type="entry name" value="PROKAR_LIPOPROTEIN"/>
    <property type="match status" value="1"/>
</dbReference>
<sequence length="191" mass="19384">MHLRRSFALAAGTLALAASALTSCGFDYATDRPYTPAAGVNDRSGVVDVLGATIVASQADAGTFVATLSNNSADKAVALTSVSAVEGTPLTASTFEPITIKPLGLVNLADLGIGVAGDFSAGQFLSIELRFDNGETAAIELPVVTNCGMFAGFDTATAPDYVPAEGVEAADPAAEPTPYSCEPAEPVDHEE</sequence>
<evidence type="ECO:0000256" key="1">
    <source>
        <dbReference type="SAM" id="MobiDB-lite"/>
    </source>
</evidence>
<protein>
    <submittedName>
        <fullName evidence="2">Unannotated protein</fullName>
    </submittedName>
</protein>